<dbReference type="RefSeq" id="WP_277835590.1">
    <property type="nucleotide sequence ID" value="NZ_JAAIVF010000008.1"/>
</dbReference>
<dbReference type="Gene3D" id="2.60.40.1650">
    <property type="entry name" value="Porin MspA (Ig-like beta-sandwich domain)"/>
    <property type="match status" value="1"/>
</dbReference>
<dbReference type="Pfam" id="PF09203">
    <property type="entry name" value="MspA"/>
    <property type="match status" value="1"/>
</dbReference>
<keyword evidence="1" id="KW-0732">Signal</keyword>
<dbReference type="InterPro" id="IPR015286">
    <property type="entry name" value="Porin_fam_mycobact-type"/>
</dbReference>
<protein>
    <submittedName>
        <fullName evidence="2">MspA family porin</fullName>
    </submittedName>
</protein>
<reference evidence="2" key="1">
    <citation type="submission" date="2022-08" db="EMBL/GenBank/DDBJ databases">
        <title>Genome analysis of Corynebacteriales strain.</title>
        <authorList>
            <person name="Lee S.D."/>
        </authorList>
    </citation>
    <scope>NUCLEOTIDE SEQUENCE</scope>
    <source>
        <strain evidence="2">D3-21</strain>
    </source>
</reference>
<dbReference type="EMBL" id="JANRHA010000007">
    <property type="protein sequence ID" value="MDG3015247.1"/>
    <property type="molecule type" value="Genomic_DNA"/>
</dbReference>
<dbReference type="Gene3D" id="2.10.300.10">
    <property type="entry name" value="Porin MspA ribbon domain"/>
    <property type="match status" value="1"/>
</dbReference>
<evidence type="ECO:0000313" key="2">
    <source>
        <dbReference type="EMBL" id="MDG3015247.1"/>
    </source>
</evidence>
<organism evidence="2 3">
    <name type="scientific">Speluncibacter jeojiensis</name>
    <dbReference type="NCBI Taxonomy" id="2710754"/>
    <lineage>
        <taxon>Bacteria</taxon>
        <taxon>Bacillati</taxon>
        <taxon>Actinomycetota</taxon>
        <taxon>Actinomycetes</taxon>
        <taxon>Mycobacteriales</taxon>
        <taxon>Speluncibacteraceae</taxon>
        <taxon>Speluncibacter</taxon>
    </lineage>
</organism>
<evidence type="ECO:0000313" key="3">
    <source>
        <dbReference type="Proteomes" id="UP001152755"/>
    </source>
</evidence>
<name>A0A9X4REH5_9ACTN</name>
<comment type="caution">
    <text evidence="2">The sequence shown here is derived from an EMBL/GenBank/DDBJ whole genome shotgun (WGS) entry which is preliminary data.</text>
</comment>
<dbReference type="Proteomes" id="UP001152755">
    <property type="component" value="Unassembled WGS sequence"/>
</dbReference>
<proteinExistence type="predicted"/>
<sequence length="176" mass="17762">MASVDGWQLTASLFDGVINSVPNLAGDFLTREAFVSARGTGQISGNGAHKINSGALLAGYQIGCPRTLDGELALGLGSTGSLGSSGGGDGNVPTPTITPPTINNNVKVKLTPGSVDDVQLVKKSFKGQNASISMDGVHITMSGCGGPVTIRGYVTLNAGTAVSQDSVTVYGDPLRI</sequence>
<evidence type="ECO:0000256" key="1">
    <source>
        <dbReference type="ARBA" id="ARBA00022729"/>
    </source>
</evidence>
<keyword evidence="3" id="KW-1185">Reference proteome</keyword>
<dbReference type="SUPFAM" id="SSF56959">
    <property type="entry name" value="Leukocidin-like"/>
    <property type="match status" value="1"/>
</dbReference>
<dbReference type="InterPro" id="IPR036435">
    <property type="entry name" value="Leukocidin/porin_MspA_sf"/>
</dbReference>
<accession>A0A9X4REH5</accession>
<dbReference type="AlphaFoldDB" id="A0A9X4REH5"/>
<gene>
    <name evidence="2" type="ORF">NVS88_11865</name>
</gene>